<keyword evidence="1" id="KW-0614">Plasmid</keyword>
<protein>
    <submittedName>
        <fullName evidence="1">Uncharacterized protein</fullName>
    </submittedName>
</protein>
<dbReference type="EMBL" id="LN853470">
    <property type="protein sequence ID" value="CRY96007.1"/>
    <property type="molecule type" value="Genomic_DNA"/>
</dbReference>
<evidence type="ECO:0000313" key="1">
    <source>
        <dbReference type="EMBL" id="CRY96007.1"/>
    </source>
</evidence>
<proteinExistence type="predicted"/>
<reference evidence="1" key="2">
    <citation type="submission" date="2015-07" db="EMBL/GenBank/DDBJ databases">
        <title>Plasmids, circular viruses and viroids from rat gut.</title>
        <authorList>
            <person name="Jorgensen T.J."/>
            <person name="Hansen M.A."/>
            <person name="Xu Z."/>
            <person name="Tabak M.A."/>
            <person name="Sorensen S.J."/>
            <person name="Hansen L.H."/>
        </authorList>
    </citation>
    <scope>NUCLEOTIDE SEQUENCE</scope>
    <source>
        <plasmid evidence="1">pRGFK0866</plasmid>
    </source>
</reference>
<accession>A0A0H5QJK7</accession>
<sequence>MTISELEEKYMGSCELCSTEELKLFHLLCSMLQYQKEKTKTIISTEIVCNCLNVSISEIPKDLKVIHPFMQHLELRIPKDNHIQCSSPFSSISIGDDIAVFYWNTIFIDLFKEID</sequence>
<name>A0A0H5QJK7_9ZZZZ</name>
<organism evidence="1">
    <name type="scientific">uncultured prokaryote</name>
    <dbReference type="NCBI Taxonomy" id="198431"/>
    <lineage>
        <taxon>unclassified sequences</taxon>
        <taxon>environmental samples</taxon>
    </lineage>
</organism>
<geneLocation type="plasmid" evidence="1">
    <name>pRGFK0866</name>
</geneLocation>
<dbReference type="AlphaFoldDB" id="A0A0H5QJK7"/>
<reference evidence="1" key="1">
    <citation type="submission" date="2015-06" db="EMBL/GenBank/DDBJ databases">
        <authorList>
            <person name="Joergensen T."/>
        </authorList>
    </citation>
    <scope>NUCLEOTIDE SEQUENCE</scope>
    <source>
        <plasmid evidence="1">pRGFK0866</plasmid>
    </source>
</reference>